<gene>
    <name evidence="2" type="ORF">UAU_02276</name>
</gene>
<dbReference type="PATRIC" id="fig|1158607.3.peg.2248"/>
<feature type="transmembrane region" description="Helical" evidence="1">
    <location>
        <begin position="97"/>
        <end position="117"/>
    </location>
</feature>
<keyword evidence="3" id="KW-1185">Reference proteome</keyword>
<dbReference type="EMBL" id="AJAQ01000016">
    <property type="protein sequence ID" value="EOH93580.1"/>
    <property type="molecule type" value="Genomic_DNA"/>
</dbReference>
<dbReference type="AlphaFoldDB" id="R2SDI5"/>
<dbReference type="RefSeq" id="WP_010757267.1">
    <property type="nucleotide sequence ID" value="NZ_ASWD01000001.1"/>
</dbReference>
<sequence length="160" mass="17606">MENIEKHLRKAKTWNMVLLVLGLISLASSLFSLPSTLNPPKETYDAMGSYGAQMYEYLNSPMTKAIYIISLVITIALIVCYFMANKKLKEGKAPSKIPYFAKLGWTVVSLLIGFITTPKGEFMGVDMSAATQITSIVTSALISIPAILVIVHLFKAEPEE</sequence>
<organism evidence="2 3">
    <name type="scientific">Enterococcus pallens ATCC BAA-351</name>
    <dbReference type="NCBI Taxonomy" id="1158607"/>
    <lineage>
        <taxon>Bacteria</taxon>
        <taxon>Bacillati</taxon>
        <taxon>Bacillota</taxon>
        <taxon>Bacilli</taxon>
        <taxon>Lactobacillales</taxon>
        <taxon>Enterococcaceae</taxon>
        <taxon>Enterococcus</taxon>
    </lineage>
</organism>
<dbReference type="HOGENOM" id="CLU_134310_0_0_9"/>
<accession>R2SDI5</accession>
<feature type="transmembrane region" description="Helical" evidence="1">
    <location>
        <begin position="65"/>
        <end position="85"/>
    </location>
</feature>
<evidence type="ECO:0008006" key="4">
    <source>
        <dbReference type="Google" id="ProtNLM"/>
    </source>
</evidence>
<evidence type="ECO:0000313" key="2">
    <source>
        <dbReference type="EMBL" id="EOH93580.1"/>
    </source>
</evidence>
<dbReference type="eggNOG" id="ENOG503065K">
    <property type="taxonomic scope" value="Bacteria"/>
</dbReference>
<evidence type="ECO:0000313" key="3">
    <source>
        <dbReference type="Proteomes" id="UP000013782"/>
    </source>
</evidence>
<keyword evidence="1" id="KW-0812">Transmembrane</keyword>
<comment type="caution">
    <text evidence="2">The sequence shown here is derived from an EMBL/GenBank/DDBJ whole genome shotgun (WGS) entry which is preliminary data.</text>
</comment>
<name>R2SDI5_9ENTE</name>
<keyword evidence="1" id="KW-0472">Membrane</keyword>
<evidence type="ECO:0000256" key="1">
    <source>
        <dbReference type="SAM" id="Phobius"/>
    </source>
</evidence>
<dbReference type="STRING" id="160454.RV10_GL003782"/>
<keyword evidence="1" id="KW-1133">Transmembrane helix</keyword>
<dbReference type="Proteomes" id="UP000013782">
    <property type="component" value="Unassembled WGS sequence"/>
</dbReference>
<proteinExistence type="predicted"/>
<feature type="transmembrane region" description="Helical" evidence="1">
    <location>
        <begin position="129"/>
        <end position="154"/>
    </location>
</feature>
<reference evidence="2 3" key="1">
    <citation type="submission" date="2013-02" db="EMBL/GenBank/DDBJ databases">
        <title>The Genome Sequence of Enterococcus pallens BAA-351.</title>
        <authorList>
            <consortium name="The Broad Institute Genome Sequencing Platform"/>
            <consortium name="The Broad Institute Genome Sequencing Center for Infectious Disease"/>
            <person name="Earl A.M."/>
            <person name="Gilmore M.S."/>
            <person name="Lebreton F."/>
            <person name="Walker B."/>
            <person name="Young S.K."/>
            <person name="Zeng Q."/>
            <person name="Gargeya S."/>
            <person name="Fitzgerald M."/>
            <person name="Haas B."/>
            <person name="Abouelleil A."/>
            <person name="Alvarado L."/>
            <person name="Arachchi H.M."/>
            <person name="Berlin A.M."/>
            <person name="Chapman S.B."/>
            <person name="Dewar J."/>
            <person name="Goldberg J."/>
            <person name="Griggs A."/>
            <person name="Gujja S."/>
            <person name="Hansen M."/>
            <person name="Howarth C."/>
            <person name="Imamovic A."/>
            <person name="Larimer J."/>
            <person name="McCowan C."/>
            <person name="Murphy C."/>
            <person name="Neiman D."/>
            <person name="Pearson M."/>
            <person name="Priest M."/>
            <person name="Roberts A."/>
            <person name="Saif S."/>
            <person name="Shea T."/>
            <person name="Sisk P."/>
            <person name="Sykes S."/>
            <person name="Wortman J."/>
            <person name="Nusbaum C."/>
            <person name="Birren B."/>
        </authorList>
    </citation>
    <scope>NUCLEOTIDE SEQUENCE [LARGE SCALE GENOMIC DNA]</scope>
    <source>
        <strain evidence="2 3">ATCC BAA-351</strain>
    </source>
</reference>
<protein>
    <recommendedName>
        <fullName evidence="4">DUF1648 domain-containing protein</fullName>
    </recommendedName>
</protein>